<sequence>MTSQQQGSSLFDDPSALLHAIADATDDVIFAKDLQGCYQFANPAMLAAMGRPAEEVIGRTDLEIQPDENLARRLMANDRAVIASGGVLEREEAIRTPGGEERFWLARKMPLRDPDGRIVGVLGISRDVTRRKQADAEREADRLKLRMGIQAAGLVMAEIDYRHDRNHISAELARLIELGDQDMVVPRQAIFDRVHPDDRQRYVEAIAATTDPAGSGLLAIDVRALLPSGIVRWLHIRLQVTFSEVDGQLRPDRGFCAARDVTAERQAESRLRAAQRMTESVIEGAGALVYAKDLAGRYILFNHAWRTQTALTPEQALGATDDQLFGPEAARQLRANDRQVAESGEPLQVQERVVMNGRTIVYRSSKFPLYDDSGRIHAVCGVSTDVTDVVEADRRKDEFLATLAHELRNPLAPIRNGLEILRLSQLAPKAERTREIMERQFRHLVRLVDDLLDVSRISRGKLELRLQPTTLQQCIAEALEASQGAVEAAGHSLAVDLAPQPLRLHGDPTRLAQVVGNLVNNATRYTPPGGHLRVSARAEGGQAVLQVSDDGSGIAAETLPRVFDLFAQGTAAPHQAQAGLGIGLWLVRKLVDRHHGTIEACSDGPGRGSTFTVRLPLADG</sequence>
<gene>
    <name evidence="10" type="ORF">GON04_24595</name>
</gene>
<evidence type="ECO:0000256" key="6">
    <source>
        <dbReference type="ARBA" id="ARBA00023012"/>
    </source>
</evidence>
<organism evidence="10 11">
    <name type="scientific">Ramlibacter pinisoli</name>
    <dbReference type="NCBI Taxonomy" id="2682844"/>
    <lineage>
        <taxon>Bacteria</taxon>
        <taxon>Pseudomonadati</taxon>
        <taxon>Pseudomonadota</taxon>
        <taxon>Betaproteobacteria</taxon>
        <taxon>Burkholderiales</taxon>
        <taxon>Comamonadaceae</taxon>
        <taxon>Ramlibacter</taxon>
    </lineage>
</organism>
<dbReference type="RefSeq" id="WP_157400590.1">
    <property type="nucleotide sequence ID" value="NZ_WSEL01000009.1"/>
</dbReference>
<dbReference type="Proteomes" id="UP000469385">
    <property type="component" value="Unassembled WGS sequence"/>
</dbReference>
<dbReference type="InterPro" id="IPR003594">
    <property type="entry name" value="HATPase_dom"/>
</dbReference>
<dbReference type="InterPro" id="IPR035965">
    <property type="entry name" value="PAS-like_dom_sf"/>
</dbReference>
<feature type="domain" description="PAS" evidence="8">
    <location>
        <begin position="274"/>
        <end position="344"/>
    </location>
</feature>
<dbReference type="InterPro" id="IPR000014">
    <property type="entry name" value="PAS"/>
</dbReference>
<dbReference type="Gene3D" id="3.30.450.20">
    <property type="entry name" value="PAS domain"/>
    <property type="match status" value="3"/>
</dbReference>
<dbReference type="InterPro" id="IPR005467">
    <property type="entry name" value="His_kinase_dom"/>
</dbReference>
<name>A0A6N8J0U6_9BURK</name>
<comment type="caution">
    <text evidence="10">The sequence shown here is derived from an EMBL/GenBank/DDBJ whole genome shotgun (WGS) entry which is preliminary data.</text>
</comment>
<dbReference type="NCBIfam" id="TIGR00229">
    <property type="entry name" value="sensory_box"/>
    <property type="match status" value="2"/>
</dbReference>
<dbReference type="Pfam" id="PF00512">
    <property type="entry name" value="HisKA"/>
    <property type="match status" value="1"/>
</dbReference>
<evidence type="ECO:0000313" key="10">
    <source>
        <dbReference type="EMBL" id="MVQ32658.1"/>
    </source>
</evidence>
<dbReference type="PROSITE" id="PS50113">
    <property type="entry name" value="PAC"/>
    <property type="match status" value="2"/>
</dbReference>
<feature type="domain" description="PAS" evidence="8">
    <location>
        <begin position="14"/>
        <end position="62"/>
    </location>
</feature>
<dbReference type="CDD" id="cd00082">
    <property type="entry name" value="HisKA"/>
    <property type="match status" value="1"/>
</dbReference>
<dbReference type="FunFam" id="1.10.287.130:FF:000001">
    <property type="entry name" value="Two-component sensor histidine kinase"/>
    <property type="match status" value="1"/>
</dbReference>
<keyword evidence="5" id="KW-0418">Kinase</keyword>
<dbReference type="PRINTS" id="PR00344">
    <property type="entry name" value="BCTRLSENSOR"/>
</dbReference>
<dbReference type="PROSITE" id="PS50109">
    <property type="entry name" value="HIS_KIN"/>
    <property type="match status" value="1"/>
</dbReference>
<dbReference type="CDD" id="cd00130">
    <property type="entry name" value="PAS"/>
    <property type="match status" value="2"/>
</dbReference>
<dbReference type="Pfam" id="PF08448">
    <property type="entry name" value="PAS_4"/>
    <property type="match status" value="2"/>
</dbReference>
<evidence type="ECO:0000259" key="8">
    <source>
        <dbReference type="PROSITE" id="PS50112"/>
    </source>
</evidence>
<dbReference type="InterPro" id="IPR013656">
    <property type="entry name" value="PAS_4"/>
</dbReference>
<dbReference type="InterPro" id="IPR036097">
    <property type="entry name" value="HisK_dim/P_sf"/>
</dbReference>
<dbReference type="SUPFAM" id="SSF47384">
    <property type="entry name" value="Homodimeric domain of signal transducing histidine kinase"/>
    <property type="match status" value="1"/>
</dbReference>
<keyword evidence="11" id="KW-1185">Reference proteome</keyword>
<dbReference type="Pfam" id="PF08447">
    <property type="entry name" value="PAS_3"/>
    <property type="match status" value="1"/>
</dbReference>
<keyword evidence="4" id="KW-0808">Transferase</keyword>
<feature type="domain" description="PAC" evidence="9">
    <location>
        <begin position="88"/>
        <end position="140"/>
    </location>
</feature>
<evidence type="ECO:0000256" key="2">
    <source>
        <dbReference type="ARBA" id="ARBA00012438"/>
    </source>
</evidence>
<dbReference type="SUPFAM" id="SSF55785">
    <property type="entry name" value="PYP-like sensor domain (PAS domain)"/>
    <property type="match status" value="3"/>
</dbReference>
<evidence type="ECO:0000256" key="4">
    <source>
        <dbReference type="ARBA" id="ARBA00022679"/>
    </source>
</evidence>
<evidence type="ECO:0000313" key="11">
    <source>
        <dbReference type="Proteomes" id="UP000469385"/>
    </source>
</evidence>
<dbReference type="InterPro" id="IPR013655">
    <property type="entry name" value="PAS_fold_3"/>
</dbReference>
<dbReference type="SMART" id="SM00091">
    <property type="entry name" value="PAS"/>
    <property type="match status" value="3"/>
</dbReference>
<evidence type="ECO:0000256" key="5">
    <source>
        <dbReference type="ARBA" id="ARBA00022777"/>
    </source>
</evidence>
<evidence type="ECO:0000259" key="9">
    <source>
        <dbReference type="PROSITE" id="PS50113"/>
    </source>
</evidence>
<dbReference type="Gene3D" id="1.10.287.130">
    <property type="match status" value="1"/>
</dbReference>
<dbReference type="EC" id="2.7.13.3" evidence="2"/>
<dbReference type="InterPro" id="IPR000700">
    <property type="entry name" value="PAS-assoc_C"/>
</dbReference>
<dbReference type="InterPro" id="IPR004358">
    <property type="entry name" value="Sig_transdc_His_kin-like_C"/>
</dbReference>
<dbReference type="SMART" id="SM00388">
    <property type="entry name" value="HisKA"/>
    <property type="match status" value="1"/>
</dbReference>
<comment type="catalytic activity">
    <reaction evidence="1">
        <text>ATP + protein L-histidine = ADP + protein N-phospho-L-histidine.</text>
        <dbReference type="EC" id="2.7.13.3"/>
    </reaction>
</comment>
<dbReference type="SMART" id="SM00387">
    <property type="entry name" value="HATPase_c"/>
    <property type="match status" value="1"/>
</dbReference>
<dbReference type="CDD" id="cd00075">
    <property type="entry name" value="HATPase"/>
    <property type="match status" value="1"/>
</dbReference>
<dbReference type="PANTHER" id="PTHR43547">
    <property type="entry name" value="TWO-COMPONENT HISTIDINE KINASE"/>
    <property type="match status" value="1"/>
</dbReference>
<dbReference type="EMBL" id="WSEL01000009">
    <property type="protein sequence ID" value="MVQ32658.1"/>
    <property type="molecule type" value="Genomic_DNA"/>
</dbReference>
<dbReference type="Gene3D" id="3.30.565.10">
    <property type="entry name" value="Histidine kinase-like ATPase, C-terminal domain"/>
    <property type="match status" value="1"/>
</dbReference>
<evidence type="ECO:0000259" key="7">
    <source>
        <dbReference type="PROSITE" id="PS50109"/>
    </source>
</evidence>
<dbReference type="InterPro" id="IPR036890">
    <property type="entry name" value="HATPase_C_sf"/>
</dbReference>
<evidence type="ECO:0000256" key="1">
    <source>
        <dbReference type="ARBA" id="ARBA00000085"/>
    </source>
</evidence>
<dbReference type="AlphaFoldDB" id="A0A6N8J0U6"/>
<feature type="domain" description="Histidine kinase" evidence="7">
    <location>
        <begin position="402"/>
        <end position="619"/>
    </location>
</feature>
<dbReference type="Pfam" id="PF02518">
    <property type="entry name" value="HATPase_c"/>
    <property type="match status" value="1"/>
</dbReference>
<dbReference type="PANTHER" id="PTHR43547:SF2">
    <property type="entry name" value="HYBRID SIGNAL TRANSDUCTION HISTIDINE KINASE C"/>
    <property type="match status" value="1"/>
</dbReference>
<feature type="domain" description="PAC" evidence="9">
    <location>
        <begin position="345"/>
        <end position="398"/>
    </location>
</feature>
<dbReference type="InterPro" id="IPR003661">
    <property type="entry name" value="HisK_dim/P_dom"/>
</dbReference>
<keyword evidence="6" id="KW-0902">Two-component regulatory system</keyword>
<dbReference type="GO" id="GO:0000155">
    <property type="term" value="F:phosphorelay sensor kinase activity"/>
    <property type="evidence" value="ECO:0007669"/>
    <property type="project" value="InterPro"/>
</dbReference>
<proteinExistence type="predicted"/>
<accession>A0A6N8J0U6</accession>
<dbReference type="SUPFAM" id="SSF55874">
    <property type="entry name" value="ATPase domain of HSP90 chaperone/DNA topoisomerase II/histidine kinase"/>
    <property type="match status" value="1"/>
</dbReference>
<protein>
    <recommendedName>
        <fullName evidence="2">histidine kinase</fullName>
        <ecNumber evidence="2">2.7.13.3</ecNumber>
    </recommendedName>
</protein>
<evidence type="ECO:0000256" key="3">
    <source>
        <dbReference type="ARBA" id="ARBA00022553"/>
    </source>
</evidence>
<dbReference type="PROSITE" id="PS50112">
    <property type="entry name" value="PAS"/>
    <property type="match status" value="2"/>
</dbReference>
<reference evidence="10 11" key="1">
    <citation type="submission" date="2019-12" db="EMBL/GenBank/DDBJ databases">
        <authorList>
            <person name="Huq M.A."/>
        </authorList>
    </citation>
    <scope>NUCLEOTIDE SEQUENCE [LARGE SCALE GENOMIC DNA]</scope>
    <source>
        <strain evidence="10 11">MAH-25</strain>
    </source>
</reference>
<keyword evidence="3" id="KW-0597">Phosphoprotein</keyword>